<evidence type="ECO:0000313" key="1">
    <source>
        <dbReference type="EMBL" id="KAJ7007200.1"/>
    </source>
</evidence>
<comment type="caution">
    <text evidence="1">The sequence shown here is derived from an EMBL/GenBank/DDBJ whole genome shotgun (WGS) entry which is preliminary data.</text>
</comment>
<dbReference type="EMBL" id="JAQIZT010000002">
    <property type="protein sequence ID" value="KAJ7007200.1"/>
    <property type="molecule type" value="Genomic_DNA"/>
</dbReference>
<protein>
    <submittedName>
        <fullName evidence="1">Uncharacterized protein</fullName>
    </submittedName>
</protein>
<name>A0AAD6RDZ3_9ROSI</name>
<keyword evidence="2" id="KW-1185">Reference proteome</keyword>
<reference evidence="1" key="1">
    <citation type="journal article" date="2023" name="Mol. Ecol. Resour.">
        <title>Chromosome-level genome assembly of a triploid poplar Populus alba 'Berolinensis'.</title>
        <authorList>
            <person name="Chen S."/>
            <person name="Yu Y."/>
            <person name="Wang X."/>
            <person name="Wang S."/>
            <person name="Zhang T."/>
            <person name="Zhou Y."/>
            <person name="He R."/>
            <person name="Meng N."/>
            <person name="Wang Y."/>
            <person name="Liu W."/>
            <person name="Liu Z."/>
            <person name="Liu J."/>
            <person name="Guo Q."/>
            <person name="Huang H."/>
            <person name="Sederoff R.R."/>
            <person name="Wang G."/>
            <person name="Qu G."/>
            <person name="Chen S."/>
        </authorList>
    </citation>
    <scope>NUCLEOTIDE SEQUENCE</scope>
    <source>
        <strain evidence="1">SC-2020</strain>
    </source>
</reference>
<organism evidence="1 2">
    <name type="scientific">Populus alba x Populus x berolinensis</name>
    <dbReference type="NCBI Taxonomy" id="444605"/>
    <lineage>
        <taxon>Eukaryota</taxon>
        <taxon>Viridiplantae</taxon>
        <taxon>Streptophyta</taxon>
        <taxon>Embryophyta</taxon>
        <taxon>Tracheophyta</taxon>
        <taxon>Spermatophyta</taxon>
        <taxon>Magnoliopsida</taxon>
        <taxon>eudicotyledons</taxon>
        <taxon>Gunneridae</taxon>
        <taxon>Pentapetalae</taxon>
        <taxon>rosids</taxon>
        <taxon>fabids</taxon>
        <taxon>Malpighiales</taxon>
        <taxon>Salicaceae</taxon>
        <taxon>Saliceae</taxon>
        <taxon>Populus</taxon>
    </lineage>
</organism>
<dbReference type="AlphaFoldDB" id="A0AAD6RDZ3"/>
<evidence type="ECO:0000313" key="2">
    <source>
        <dbReference type="Proteomes" id="UP001164929"/>
    </source>
</evidence>
<proteinExistence type="predicted"/>
<sequence>MNLIKRQHGKGTFGLCKRRVKI</sequence>
<accession>A0AAD6RDZ3</accession>
<gene>
    <name evidence="1" type="ORF">NC653_006295</name>
</gene>
<dbReference type="Proteomes" id="UP001164929">
    <property type="component" value="Chromosome 2"/>
</dbReference>